<gene>
    <name evidence="3" type="ORF">CEJ86_27625</name>
</gene>
<evidence type="ECO:0000256" key="1">
    <source>
        <dbReference type="ARBA" id="ARBA00004613"/>
    </source>
</evidence>
<reference evidence="3 4" key="1">
    <citation type="submission" date="2017-06" db="EMBL/GenBank/DDBJ databases">
        <title>Ensifer strains isolated from leguminous trees and herbs display diverse denitrification phenotypes with some acting as strong N2O sinks.</title>
        <authorList>
            <person name="Woliy K."/>
            <person name="Mania D."/>
            <person name="Bakken L.R."/>
            <person name="Frostegard A."/>
        </authorList>
    </citation>
    <scope>NUCLEOTIDE SEQUENCE [LARGE SCALE GENOMIC DNA]</scope>
    <source>
        <strain evidence="3 4">AC50a</strain>
    </source>
</reference>
<comment type="caution">
    <text evidence="3">The sequence shown here is derived from an EMBL/GenBank/DDBJ whole genome shotgun (WGS) entry which is preliminary data.</text>
</comment>
<dbReference type="EMBL" id="NJGD01000019">
    <property type="protein sequence ID" value="PJR11535.1"/>
    <property type="molecule type" value="Genomic_DNA"/>
</dbReference>
<organism evidence="3 4">
    <name type="scientific">Rhizobium meliloti</name>
    <name type="common">Ensifer meliloti</name>
    <name type="synonym">Sinorhizobium meliloti</name>
    <dbReference type="NCBI Taxonomy" id="382"/>
    <lineage>
        <taxon>Bacteria</taxon>
        <taxon>Pseudomonadati</taxon>
        <taxon>Pseudomonadota</taxon>
        <taxon>Alphaproteobacteria</taxon>
        <taxon>Hyphomicrobiales</taxon>
        <taxon>Rhizobiaceae</taxon>
        <taxon>Sinorhizobium/Ensifer group</taxon>
        <taxon>Sinorhizobium</taxon>
    </lineage>
</organism>
<dbReference type="PANTHER" id="PTHR38340:SF1">
    <property type="entry name" value="S-LAYER PROTEIN"/>
    <property type="match status" value="1"/>
</dbReference>
<dbReference type="Gene3D" id="2.150.10.10">
    <property type="entry name" value="Serralysin-like metalloprotease, C-terminal"/>
    <property type="match status" value="2"/>
</dbReference>
<name>A0A2J0YVF5_RHIML</name>
<protein>
    <recommendedName>
        <fullName evidence="5">Calcium-binding protein</fullName>
    </recommendedName>
</protein>
<dbReference type="SUPFAM" id="SSF51120">
    <property type="entry name" value="beta-Roll"/>
    <property type="match status" value="1"/>
</dbReference>
<proteinExistence type="predicted"/>
<evidence type="ECO:0000256" key="2">
    <source>
        <dbReference type="ARBA" id="ARBA00022525"/>
    </source>
</evidence>
<dbReference type="InterPro" id="IPR018511">
    <property type="entry name" value="Hemolysin-typ_Ca-bd_CS"/>
</dbReference>
<comment type="subcellular location">
    <subcellularLocation>
        <location evidence="1">Secreted</location>
    </subcellularLocation>
</comment>
<dbReference type="GO" id="GO:0005576">
    <property type="term" value="C:extracellular region"/>
    <property type="evidence" value="ECO:0007669"/>
    <property type="project" value="UniProtKB-SubCell"/>
</dbReference>
<dbReference type="RefSeq" id="WP_100674271.1">
    <property type="nucleotide sequence ID" value="NZ_NJGD01000019.1"/>
</dbReference>
<dbReference type="PRINTS" id="PR00313">
    <property type="entry name" value="CABNDNGRPT"/>
</dbReference>
<dbReference type="AlphaFoldDB" id="A0A2J0YVF5"/>
<evidence type="ECO:0000313" key="3">
    <source>
        <dbReference type="EMBL" id="PJR11535.1"/>
    </source>
</evidence>
<dbReference type="PROSITE" id="PS00330">
    <property type="entry name" value="HEMOLYSIN_CALCIUM"/>
    <property type="match status" value="1"/>
</dbReference>
<dbReference type="Pfam" id="PF00353">
    <property type="entry name" value="HemolysinCabind"/>
    <property type="match status" value="8"/>
</dbReference>
<accession>A0A2J0YVF5</accession>
<sequence length="359" mass="36626">MAHLIGGIAPWLGLDNHIFGTNDPDIIFGDPFTTGNSLGVSEIGGFLTSGQGGRDSLDGLGGNDTLFGDAWTISNQGRGGDDQLDGGAGDDTLYGDAFQIDAIDSAIVAGGNDRLSGGKGNDTLYGDGYDCLSGRGGDDWLDGGAGDDTLSGDAFSLGDFFVGGNDRLQGGEGHDKLYGDGLDQGVVESGIGGNDQLYGGSGNDFLVGDVLFSRGGSGGDDLLDGGKGNDVLYGDAEVGVDTAGGNDLLIGGTGNDQLWGDGRLTAAFAVETGADQFLFSRNSGRDEIFDFELDKDVIQIAGYGYDDFADFLPNIGNDADGNAVLQLNGTVDQVTLIGIHAADLSAANFVFAGAEFAFV</sequence>
<dbReference type="InterPro" id="IPR011049">
    <property type="entry name" value="Serralysin-like_metalloprot_C"/>
</dbReference>
<evidence type="ECO:0000313" key="4">
    <source>
        <dbReference type="Proteomes" id="UP000231987"/>
    </source>
</evidence>
<evidence type="ECO:0008006" key="5">
    <source>
        <dbReference type="Google" id="ProtNLM"/>
    </source>
</evidence>
<dbReference type="PANTHER" id="PTHR38340">
    <property type="entry name" value="S-LAYER PROTEIN"/>
    <property type="match status" value="1"/>
</dbReference>
<dbReference type="Proteomes" id="UP000231987">
    <property type="component" value="Unassembled WGS sequence"/>
</dbReference>
<dbReference type="InterPro" id="IPR001343">
    <property type="entry name" value="Hemolysn_Ca-bd"/>
</dbReference>
<keyword evidence="2" id="KW-0964">Secreted</keyword>
<dbReference type="InterPro" id="IPR050557">
    <property type="entry name" value="RTX_toxin/Mannuronan_C5-epim"/>
</dbReference>
<dbReference type="GO" id="GO:0005509">
    <property type="term" value="F:calcium ion binding"/>
    <property type="evidence" value="ECO:0007669"/>
    <property type="project" value="InterPro"/>
</dbReference>